<reference evidence="9 10" key="1">
    <citation type="submission" date="2016-10" db="EMBL/GenBank/DDBJ databases">
        <authorList>
            <person name="de Groot N.N."/>
        </authorList>
    </citation>
    <scope>NUCLEOTIDE SEQUENCE [LARGE SCALE GENOMIC DNA]</scope>
    <source>
        <strain evidence="9 10">DSM 17813</strain>
    </source>
</reference>
<feature type="chain" id="PRO_5010165249" evidence="8">
    <location>
        <begin position="34"/>
        <end position="855"/>
    </location>
</feature>
<dbReference type="Proteomes" id="UP000182146">
    <property type="component" value="Unassembled WGS sequence"/>
</dbReference>
<keyword evidence="5 7" id="KW-0472">Membrane</keyword>
<keyword evidence="4 7" id="KW-0812">Transmembrane</keyword>
<dbReference type="InterPro" id="IPR036942">
    <property type="entry name" value="Beta-barrel_TonB_sf"/>
</dbReference>
<dbReference type="STRING" id="392333.SAMN05660860_01571"/>
<dbReference type="AlphaFoldDB" id="A0A1G9PED9"/>
<sequence>MKLVLRFFPLRAKAGAVLAALVFAALSALSVQAAQSDGQSLSQRTSPALDEEEVLVFEDVEVRARRQEQDSGSTQIPPPFIEKLPQGHGDVTDLLRIFPSVQFSESYRSAATAGEIAPAEVSISGGKPYQNLFLLDGMSNSSLLDPGQGNAYLAADVSGHAQKFFVDTSIVESLRVYDSNVPASYDNFMGGIVEVKTKNPGLSFGGDISYRTTRSSWTHFFTDDTKPAATGGTANVDLQPRFEKHHFSTTLNVPVTEDTGLLVNYKRLESSIPVKYFSGWKKQERKSETFFLKGVHYLDDSSHLEFSGAYAPYTARHFTKNTRNSYFTVEGGGYFAAAAYHRARDDNQLKFQANYSYSENSRNAPTDFKAWLASPNKPWGFELPLATDASGKLRQPLSNEGGWGSIDKQEEAVSVSLDHTPGRFEMLGIHRLSYGLRYSHITGRFHRLTDAATYQDAVWAPEVNCNGDVATCVDSEQYFSRRTLTPASDVSAAINDYSAYLEDDWSAWRLRLRFGLRGSYDDFQQNLNVSPRTLLQYDLFGNRRTVLSSGYNRYYSAALLANKLREGRRPSSIEKRGTHQNILQDWEASTDGTKVSYSFEDLKTPYSDEYMVGIDQAFMGGYLNLKYLERQSRNEFARHRGDAQADGIVYWRLNNNGKSEFRSVQIKWDRSWRRHYLLFNAFWQESKTSNDSYDKTFDLEDLDTQVIFAGKLIPLAQMPKDNFNRPVIVNLAYTGRFFDRLSISPVVKYRGSYRQIQITDRDYFLGFGAFDPITGEQTKITTNAYEVVKQDAAVTLDCALAWTQSLGRSHQVTFTLEVFNVLNARHQEGKSYTTGETPDSYELGRQFWAGVGYSF</sequence>
<dbReference type="Gene3D" id="2.40.170.20">
    <property type="entry name" value="TonB-dependent receptor, beta-barrel domain"/>
    <property type="match status" value="1"/>
</dbReference>
<evidence type="ECO:0000256" key="4">
    <source>
        <dbReference type="ARBA" id="ARBA00022692"/>
    </source>
</evidence>
<gene>
    <name evidence="9" type="ORF">SAMN05660860_01571</name>
</gene>
<keyword evidence="8" id="KW-0732">Signal</keyword>
<evidence type="ECO:0000256" key="3">
    <source>
        <dbReference type="ARBA" id="ARBA00022452"/>
    </source>
</evidence>
<keyword evidence="3 7" id="KW-1134">Transmembrane beta strand</keyword>
<keyword evidence="6 7" id="KW-0998">Cell outer membrane</keyword>
<proteinExistence type="inferred from homology"/>
<dbReference type="SUPFAM" id="SSF56935">
    <property type="entry name" value="Porins"/>
    <property type="match status" value="1"/>
</dbReference>
<evidence type="ECO:0000256" key="6">
    <source>
        <dbReference type="ARBA" id="ARBA00023237"/>
    </source>
</evidence>
<evidence type="ECO:0000256" key="8">
    <source>
        <dbReference type="SAM" id="SignalP"/>
    </source>
</evidence>
<keyword evidence="9" id="KW-0675">Receptor</keyword>
<dbReference type="GO" id="GO:0009279">
    <property type="term" value="C:cell outer membrane"/>
    <property type="evidence" value="ECO:0007669"/>
    <property type="project" value="UniProtKB-SubCell"/>
</dbReference>
<comment type="subcellular location">
    <subcellularLocation>
        <location evidence="1 7">Cell outer membrane</location>
        <topology evidence="1 7">Multi-pass membrane protein</topology>
    </subcellularLocation>
</comment>
<dbReference type="InterPro" id="IPR039426">
    <property type="entry name" value="TonB-dep_rcpt-like"/>
</dbReference>
<evidence type="ECO:0000256" key="7">
    <source>
        <dbReference type="PROSITE-ProRule" id="PRU01360"/>
    </source>
</evidence>
<evidence type="ECO:0000256" key="5">
    <source>
        <dbReference type="ARBA" id="ARBA00023136"/>
    </source>
</evidence>
<dbReference type="EMBL" id="FNGU01000003">
    <property type="protein sequence ID" value="SDL97138.1"/>
    <property type="molecule type" value="Genomic_DNA"/>
</dbReference>
<evidence type="ECO:0000313" key="10">
    <source>
        <dbReference type="Proteomes" id="UP000182146"/>
    </source>
</evidence>
<organism evidence="9 10">
    <name type="scientific">Geoalkalibacter ferrihydriticus</name>
    <dbReference type="NCBI Taxonomy" id="392333"/>
    <lineage>
        <taxon>Bacteria</taxon>
        <taxon>Pseudomonadati</taxon>
        <taxon>Thermodesulfobacteriota</taxon>
        <taxon>Desulfuromonadia</taxon>
        <taxon>Desulfuromonadales</taxon>
        <taxon>Geoalkalibacteraceae</taxon>
        <taxon>Geoalkalibacter</taxon>
    </lineage>
</organism>
<name>A0A1G9PED9_9BACT</name>
<accession>A0A1G9PED9</accession>
<dbReference type="Gene3D" id="2.170.130.10">
    <property type="entry name" value="TonB-dependent receptor, plug domain"/>
    <property type="match status" value="1"/>
</dbReference>
<dbReference type="InterPro" id="IPR037066">
    <property type="entry name" value="Plug_dom_sf"/>
</dbReference>
<keyword evidence="2 7" id="KW-0813">Transport</keyword>
<evidence type="ECO:0000313" key="9">
    <source>
        <dbReference type="EMBL" id="SDL97138.1"/>
    </source>
</evidence>
<dbReference type="PROSITE" id="PS52016">
    <property type="entry name" value="TONB_DEPENDENT_REC_3"/>
    <property type="match status" value="1"/>
</dbReference>
<protein>
    <submittedName>
        <fullName evidence="9">Outer membrane receptor proteins, mostly Fe transport</fullName>
    </submittedName>
</protein>
<evidence type="ECO:0000256" key="1">
    <source>
        <dbReference type="ARBA" id="ARBA00004571"/>
    </source>
</evidence>
<feature type="signal peptide" evidence="8">
    <location>
        <begin position="1"/>
        <end position="33"/>
    </location>
</feature>
<evidence type="ECO:0000256" key="2">
    <source>
        <dbReference type="ARBA" id="ARBA00022448"/>
    </source>
</evidence>
<comment type="similarity">
    <text evidence="7">Belongs to the TonB-dependent receptor family.</text>
</comment>